<dbReference type="AlphaFoldDB" id="A0A178LRZ1"/>
<evidence type="ECO:0000313" key="2">
    <source>
        <dbReference type="Proteomes" id="UP000078396"/>
    </source>
</evidence>
<name>A0A178LRZ1_MYCIR</name>
<sequence length="85" mass="9189">MTPERDGALASYTQSGAMVDLTGLRIRHLPASLIATAITDHPRGAFKTELLRILHEEAAAVPGGRFAFLRQVGFPLAVRMAPFES</sequence>
<comment type="caution">
    <text evidence="1">The sequence shown here is derived from an EMBL/GenBank/DDBJ whole genome shotgun (WGS) entry which is preliminary data.</text>
</comment>
<accession>A0A178LRZ1</accession>
<dbReference type="EMBL" id="LWCS01000032">
    <property type="protein sequence ID" value="OAN36758.1"/>
    <property type="molecule type" value="Genomic_DNA"/>
</dbReference>
<organism evidence="1 2">
    <name type="scientific">Mycolicibacterium iranicum</name>
    <name type="common">Mycobacterium iranicum</name>
    <dbReference type="NCBI Taxonomy" id="912594"/>
    <lineage>
        <taxon>Bacteria</taxon>
        <taxon>Bacillati</taxon>
        <taxon>Actinomycetota</taxon>
        <taxon>Actinomycetes</taxon>
        <taxon>Mycobacteriales</taxon>
        <taxon>Mycobacteriaceae</taxon>
        <taxon>Mycolicibacterium</taxon>
    </lineage>
</organism>
<reference evidence="1 2" key="1">
    <citation type="submission" date="2016-04" db="EMBL/GenBank/DDBJ databases">
        <title>Draft Genome Sequences of Staphylococcus capitis Strain H36, S. capitis Strain H65, S. cohnii Strain H62, S. hominis Strain H69, Mycobacterium iranicum Strain H39, Plantibacter sp. Strain H53, Pseudomonas oryzihabitans Strain H72, and Microbacterium sp. Strain H83, isolated from residential settings.</title>
        <authorList>
            <person name="Lymperopoulou D."/>
            <person name="Adams R.I."/>
            <person name="Lindow S."/>
            <person name="Coil D.A."/>
            <person name="Jospin G."/>
            <person name="Eisen J.A."/>
        </authorList>
    </citation>
    <scope>NUCLEOTIDE SEQUENCE [LARGE SCALE GENOMIC DNA]</scope>
    <source>
        <strain evidence="1 2">H39</strain>
    </source>
</reference>
<gene>
    <name evidence="1" type="ORF">A4X20_06065</name>
</gene>
<proteinExistence type="predicted"/>
<protein>
    <submittedName>
        <fullName evidence="1">Uncharacterized protein</fullName>
    </submittedName>
</protein>
<dbReference type="Proteomes" id="UP000078396">
    <property type="component" value="Unassembled WGS sequence"/>
</dbReference>
<evidence type="ECO:0000313" key="1">
    <source>
        <dbReference type="EMBL" id="OAN36758.1"/>
    </source>
</evidence>